<dbReference type="EMBL" id="JAXOTQ010000054">
    <property type="protein sequence ID" value="MDZ5493810.1"/>
    <property type="molecule type" value="Genomic_DNA"/>
</dbReference>
<reference evidence="2 3" key="1">
    <citation type="submission" date="2023-12" db="EMBL/GenBank/DDBJ databases">
        <title>Micromonospora sp. nov., isolated from Atacama Desert.</title>
        <authorList>
            <person name="Carro L."/>
            <person name="Golinska P."/>
            <person name="Klenk H.-P."/>
            <person name="Goodfellow M."/>
        </authorList>
    </citation>
    <scope>NUCLEOTIDE SEQUENCE [LARGE SCALE GENOMIC DNA]</scope>
    <source>
        <strain evidence="2 3">4G53</strain>
    </source>
</reference>
<evidence type="ECO:0000313" key="2">
    <source>
        <dbReference type="EMBL" id="MDZ5493810.1"/>
    </source>
</evidence>
<feature type="region of interest" description="Disordered" evidence="1">
    <location>
        <begin position="1"/>
        <end position="24"/>
    </location>
</feature>
<gene>
    <name evidence="2" type="ORF">U2F25_30855</name>
</gene>
<accession>A0ABU5JME7</accession>
<sequence>MSATSKHLTAPHRHEEQDDGEALWGTEASLAHLHGGPLDGVQRELPDGPGDIVEFTHEARDGTWYVEYRKVRPAGDGWHYEATGGMDKQDEE</sequence>
<evidence type="ECO:0000313" key="3">
    <source>
        <dbReference type="Proteomes" id="UP001290101"/>
    </source>
</evidence>
<name>A0ABU5JME7_9ACTN</name>
<evidence type="ECO:0000256" key="1">
    <source>
        <dbReference type="SAM" id="MobiDB-lite"/>
    </source>
</evidence>
<dbReference type="Proteomes" id="UP001290101">
    <property type="component" value="Unassembled WGS sequence"/>
</dbReference>
<organism evidence="2 3">
    <name type="scientific">Micromonospora sicca</name>
    <dbReference type="NCBI Taxonomy" id="2202420"/>
    <lineage>
        <taxon>Bacteria</taxon>
        <taxon>Bacillati</taxon>
        <taxon>Actinomycetota</taxon>
        <taxon>Actinomycetes</taxon>
        <taxon>Micromonosporales</taxon>
        <taxon>Micromonosporaceae</taxon>
        <taxon>Micromonospora</taxon>
    </lineage>
</organism>
<dbReference type="RefSeq" id="WP_322443351.1">
    <property type="nucleotide sequence ID" value="NZ_JAXOTQ010000054.1"/>
</dbReference>
<proteinExistence type="predicted"/>
<protein>
    <submittedName>
        <fullName evidence="2">Uncharacterized protein</fullName>
    </submittedName>
</protein>
<keyword evidence="3" id="KW-1185">Reference proteome</keyword>
<comment type="caution">
    <text evidence="2">The sequence shown here is derived from an EMBL/GenBank/DDBJ whole genome shotgun (WGS) entry which is preliminary data.</text>
</comment>